<evidence type="ECO:0000259" key="2">
    <source>
        <dbReference type="Pfam" id="PF06724"/>
    </source>
</evidence>
<dbReference type="AlphaFoldDB" id="A0A0F0KE70"/>
<dbReference type="EMBL" id="JYIU01000045">
    <property type="protein sequence ID" value="KJL19187.1"/>
    <property type="molecule type" value="Genomic_DNA"/>
</dbReference>
<feature type="transmembrane region" description="Helical" evidence="1">
    <location>
        <begin position="144"/>
        <end position="168"/>
    </location>
</feature>
<dbReference type="Pfam" id="PF06724">
    <property type="entry name" value="DUF1206"/>
    <property type="match status" value="3"/>
</dbReference>
<feature type="transmembrane region" description="Helical" evidence="1">
    <location>
        <begin position="105"/>
        <end position="124"/>
    </location>
</feature>
<evidence type="ECO:0000313" key="3">
    <source>
        <dbReference type="EMBL" id="KJL19187.1"/>
    </source>
</evidence>
<gene>
    <name evidence="3" type="ORF">RN50_02467</name>
</gene>
<feature type="domain" description="DUF1206" evidence="2">
    <location>
        <begin position="105"/>
        <end position="171"/>
    </location>
</feature>
<dbReference type="KEGG" id="mfol:DXT68_03310"/>
<accession>A0A0F0KE70</accession>
<reference evidence="3 4" key="1">
    <citation type="submission" date="2015-02" db="EMBL/GenBank/DDBJ databases">
        <title>Draft genome sequences of ten Microbacterium spp. with emphasis on heavy metal contaminated environments.</title>
        <authorList>
            <person name="Corretto E."/>
        </authorList>
    </citation>
    <scope>NUCLEOTIDE SEQUENCE [LARGE SCALE GENOMIC DNA]</scope>
    <source>
        <strain evidence="3 4">DSM 12966</strain>
    </source>
</reference>
<keyword evidence="1" id="KW-0472">Membrane</keyword>
<dbReference type="RefSeq" id="WP_052677784.1">
    <property type="nucleotide sequence ID" value="NZ_CAKKLS010000071.1"/>
</dbReference>
<keyword evidence="1" id="KW-1133">Transmembrane helix</keyword>
<feature type="transmembrane region" description="Helical" evidence="1">
    <location>
        <begin position="237"/>
        <end position="259"/>
    </location>
</feature>
<comment type="caution">
    <text evidence="3">The sequence shown here is derived from an EMBL/GenBank/DDBJ whole genome shotgun (WGS) entry which is preliminary data.</text>
</comment>
<proteinExistence type="predicted"/>
<dbReference type="PATRIC" id="fig|104336.4.peg.2516"/>
<feature type="domain" description="DUF1206" evidence="2">
    <location>
        <begin position="195"/>
        <end position="263"/>
    </location>
</feature>
<feature type="domain" description="DUF1206" evidence="2">
    <location>
        <begin position="24"/>
        <end position="89"/>
    </location>
</feature>
<evidence type="ECO:0000256" key="1">
    <source>
        <dbReference type="SAM" id="Phobius"/>
    </source>
</evidence>
<evidence type="ECO:0000313" key="4">
    <source>
        <dbReference type="Proteomes" id="UP000033572"/>
    </source>
</evidence>
<keyword evidence="4" id="KW-1185">Reference proteome</keyword>
<dbReference type="InterPro" id="IPR009597">
    <property type="entry name" value="DUF1206"/>
</dbReference>
<sequence>MTSSPKDAARTAQHSDAFRRVARAGFVMVGVVHIIIGAIAISIASGGGGDADQDGAMEQIRSTPIGGLLLAVVAAALIALAIWQGVAAFVAVGGEVKKWGQRIKLVGIAIAYLVISGLALVYAFGGDVESEESSKTLSAVLLSAPGGVFLLIAIGLTVVGVGIGFLVSGVTTGFRKMLDLPSGAGRPPIVVLGIFGYIAKGIAVGVTGVLFVVAAWTHDAEKSGGLDAALRSLIELPFGRVVLWVVGLGLALYGVFSIVRARYARM</sequence>
<dbReference type="Proteomes" id="UP000033572">
    <property type="component" value="Unassembled WGS sequence"/>
</dbReference>
<protein>
    <recommendedName>
        <fullName evidence="2">DUF1206 domain-containing protein</fullName>
    </recommendedName>
</protein>
<dbReference type="GeneID" id="94443408"/>
<name>A0A0F0KE70_9MICO</name>
<feature type="transmembrane region" description="Helical" evidence="1">
    <location>
        <begin position="65"/>
        <end position="93"/>
    </location>
</feature>
<feature type="transmembrane region" description="Helical" evidence="1">
    <location>
        <begin position="21"/>
        <end position="45"/>
    </location>
</feature>
<keyword evidence="1" id="KW-0812">Transmembrane</keyword>
<feature type="transmembrane region" description="Helical" evidence="1">
    <location>
        <begin position="189"/>
        <end position="217"/>
    </location>
</feature>
<organism evidence="3 4">
    <name type="scientific">Microbacterium foliorum</name>
    <dbReference type="NCBI Taxonomy" id="104336"/>
    <lineage>
        <taxon>Bacteria</taxon>
        <taxon>Bacillati</taxon>
        <taxon>Actinomycetota</taxon>
        <taxon>Actinomycetes</taxon>
        <taxon>Micrococcales</taxon>
        <taxon>Microbacteriaceae</taxon>
        <taxon>Microbacterium</taxon>
    </lineage>
</organism>